<accession>A0A6P1PZQ8</accession>
<dbReference type="PROSITE" id="PS50943">
    <property type="entry name" value="HTH_CROC1"/>
    <property type="match status" value="1"/>
</dbReference>
<reference evidence="5 6" key="1">
    <citation type="submission" date="2018-03" db="EMBL/GenBank/DDBJ databases">
        <title>Pantoea intestinalis SRCM103226 isolated form the mealworm.</title>
        <authorList>
            <person name="Jeong D.-Y."/>
            <person name="Kim J.W."/>
        </authorList>
    </citation>
    <scope>NUCLEOTIDE SEQUENCE [LARGE SCALE GENOMIC DNA]</scope>
    <source>
        <strain evidence="5 6">SRCM103226</strain>
    </source>
</reference>
<evidence type="ECO:0000313" key="5">
    <source>
        <dbReference type="EMBL" id="QHM71258.1"/>
    </source>
</evidence>
<dbReference type="AlphaFoldDB" id="A0A6P1PZQ8"/>
<keyword evidence="2" id="KW-0238">DNA-binding</keyword>
<dbReference type="KEGG" id="mint:C7M51_01544"/>
<feature type="domain" description="HTH cro/C1-type" evidence="4">
    <location>
        <begin position="26"/>
        <end position="80"/>
    </location>
</feature>
<dbReference type="InterPro" id="IPR011051">
    <property type="entry name" value="RmlC_Cupin_sf"/>
</dbReference>
<keyword evidence="6" id="KW-1185">Reference proteome</keyword>
<keyword evidence="3" id="KW-0804">Transcription</keyword>
<dbReference type="PANTHER" id="PTHR46797">
    <property type="entry name" value="HTH-TYPE TRANSCRIPTIONAL REGULATOR"/>
    <property type="match status" value="1"/>
</dbReference>
<dbReference type="InterPro" id="IPR010982">
    <property type="entry name" value="Lambda_DNA-bd_dom_sf"/>
</dbReference>
<dbReference type="SUPFAM" id="SSF47413">
    <property type="entry name" value="lambda repressor-like DNA-binding domains"/>
    <property type="match status" value="1"/>
</dbReference>
<dbReference type="CDD" id="cd00093">
    <property type="entry name" value="HTH_XRE"/>
    <property type="match status" value="1"/>
</dbReference>
<evidence type="ECO:0000313" key="6">
    <source>
        <dbReference type="Proteomes" id="UP000464053"/>
    </source>
</evidence>
<dbReference type="InterPro" id="IPR001387">
    <property type="entry name" value="Cro/C1-type_HTH"/>
</dbReference>
<protein>
    <submittedName>
        <fullName evidence="5">HTH-type transcriptional regulator SutR</fullName>
    </submittedName>
</protein>
<dbReference type="Gene3D" id="2.60.120.10">
    <property type="entry name" value="Jelly Rolls"/>
    <property type="match status" value="1"/>
</dbReference>
<dbReference type="OrthoDB" id="9810578at2"/>
<dbReference type="PANTHER" id="PTHR46797:SF23">
    <property type="entry name" value="HTH-TYPE TRANSCRIPTIONAL REGULATOR SUTR"/>
    <property type="match status" value="1"/>
</dbReference>
<evidence type="ECO:0000256" key="1">
    <source>
        <dbReference type="ARBA" id="ARBA00023015"/>
    </source>
</evidence>
<dbReference type="Pfam" id="PF07883">
    <property type="entry name" value="Cupin_2"/>
    <property type="match status" value="1"/>
</dbReference>
<dbReference type="SMART" id="SM00530">
    <property type="entry name" value="HTH_XRE"/>
    <property type="match status" value="1"/>
</dbReference>
<dbReference type="Proteomes" id="UP000464053">
    <property type="component" value="Chromosome"/>
</dbReference>
<proteinExistence type="predicted"/>
<dbReference type="InterPro" id="IPR050807">
    <property type="entry name" value="TransReg_Diox_bact_type"/>
</dbReference>
<evidence type="ECO:0000259" key="4">
    <source>
        <dbReference type="PROSITE" id="PS50943"/>
    </source>
</evidence>
<gene>
    <name evidence="5" type="primary">sutR_2</name>
    <name evidence="5" type="ORF">C7M51_01544</name>
</gene>
<dbReference type="GO" id="GO:0003700">
    <property type="term" value="F:DNA-binding transcription factor activity"/>
    <property type="evidence" value="ECO:0007669"/>
    <property type="project" value="TreeGrafter"/>
</dbReference>
<dbReference type="InterPro" id="IPR014710">
    <property type="entry name" value="RmlC-like_jellyroll"/>
</dbReference>
<dbReference type="Pfam" id="PF01381">
    <property type="entry name" value="HTH_3"/>
    <property type="match status" value="1"/>
</dbReference>
<sequence>MTKKVNKMTSAGADIDSVSAAVSSSIKAWRKQQKLSLDALSRRAGVSKGMLVEIEKGSANPSIAILCKIAAALGLSVADIVNVTRAPDAWLITGDEIPVLWQGEKGGSARLLAGSSGPDMVELWRWEMFPGEVFSSSGHPAGTVELLHVEKGILALKTAVCELMVAQGCSAVARTDNAHQYANCGDTPLVFTMTVSEPHR</sequence>
<dbReference type="Gene3D" id="1.10.260.40">
    <property type="entry name" value="lambda repressor-like DNA-binding domains"/>
    <property type="match status" value="1"/>
</dbReference>
<dbReference type="InterPro" id="IPR013096">
    <property type="entry name" value="Cupin_2"/>
</dbReference>
<evidence type="ECO:0000256" key="3">
    <source>
        <dbReference type="ARBA" id="ARBA00023163"/>
    </source>
</evidence>
<evidence type="ECO:0000256" key="2">
    <source>
        <dbReference type="ARBA" id="ARBA00023125"/>
    </source>
</evidence>
<organism evidence="5 6">
    <name type="scientific">Mixta intestinalis</name>
    <dbReference type="NCBI Taxonomy" id="1615494"/>
    <lineage>
        <taxon>Bacteria</taxon>
        <taxon>Pseudomonadati</taxon>
        <taxon>Pseudomonadota</taxon>
        <taxon>Gammaproteobacteria</taxon>
        <taxon>Enterobacterales</taxon>
        <taxon>Erwiniaceae</taxon>
        <taxon>Mixta</taxon>
    </lineage>
</organism>
<dbReference type="SUPFAM" id="SSF51182">
    <property type="entry name" value="RmlC-like cupins"/>
    <property type="match status" value="1"/>
</dbReference>
<dbReference type="EMBL" id="CP028271">
    <property type="protein sequence ID" value="QHM71258.1"/>
    <property type="molecule type" value="Genomic_DNA"/>
</dbReference>
<name>A0A6P1PZQ8_9GAMM</name>
<keyword evidence="1" id="KW-0805">Transcription regulation</keyword>
<dbReference type="GO" id="GO:0003677">
    <property type="term" value="F:DNA binding"/>
    <property type="evidence" value="ECO:0007669"/>
    <property type="project" value="UniProtKB-KW"/>
</dbReference>
<dbReference type="GO" id="GO:0005829">
    <property type="term" value="C:cytosol"/>
    <property type="evidence" value="ECO:0007669"/>
    <property type="project" value="TreeGrafter"/>
</dbReference>
<dbReference type="RefSeq" id="WP_160621259.1">
    <property type="nucleotide sequence ID" value="NZ_CP028271.1"/>
</dbReference>